<dbReference type="InParanoid" id="E2BPD7"/>
<evidence type="ECO:0000313" key="1">
    <source>
        <dbReference type="EMBL" id="EFN82444.1"/>
    </source>
</evidence>
<organism evidence="2">
    <name type="scientific">Harpegnathos saltator</name>
    <name type="common">Jerdon's jumping ant</name>
    <dbReference type="NCBI Taxonomy" id="610380"/>
    <lineage>
        <taxon>Eukaryota</taxon>
        <taxon>Metazoa</taxon>
        <taxon>Ecdysozoa</taxon>
        <taxon>Arthropoda</taxon>
        <taxon>Hexapoda</taxon>
        <taxon>Insecta</taxon>
        <taxon>Pterygota</taxon>
        <taxon>Neoptera</taxon>
        <taxon>Endopterygota</taxon>
        <taxon>Hymenoptera</taxon>
        <taxon>Apocrita</taxon>
        <taxon>Aculeata</taxon>
        <taxon>Formicoidea</taxon>
        <taxon>Formicidae</taxon>
        <taxon>Ponerinae</taxon>
        <taxon>Ponerini</taxon>
        <taxon>Harpegnathos</taxon>
    </lineage>
</organism>
<proteinExistence type="predicted"/>
<dbReference type="AlphaFoldDB" id="E2BPD7"/>
<protein>
    <recommendedName>
        <fullName evidence="3">Reverse transcriptase domain-containing protein</fullName>
    </recommendedName>
</protein>
<dbReference type="EMBL" id="GL449632">
    <property type="protein sequence ID" value="EFN82444.1"/>
    <property type="molecule type" value="Genomic_DNA"/>
</dbReference>
<gene>
    <name evidence="1" type="ORF">EAI_03118</name>
</gene>
<evidence type="ECO:0008006" key="3">
    <source>
        <dbReference type="Google" id="ProtNLM"/>
    </source>
</evidence>
<sequence length="94" mass="11040">MGSYEIRLPYYVNDVVLISETENDFQRLLQAFRRAAQGYNMEISKTKTKYISKVAREPTRCKLAINDSPIEKVMMFDYFRYRISGASRMIPRGT</sequence>
<dbReference type="Proteomes" id="UP000008237">
    <property type="component" value="Unassembled WGS sequence"/>
</dbReference>
<reference evidence="1 2" key="1">
    <citation type="journal article" date="2010" name="Science">
        <title>Genomic comparison of the ants Camponotus floridanus and Harpegnathos saltator.</title>
        <authorList>
            <person name="Bonasio R."/>
            <person name="Zhang G."/>
            <person name="Ye C."/>
            <person name="Mutti N.S."/>
            <person name="Fang X."/>
            <person name="Qin N."/>
            <person name="Donahue G."/>
            <person name="Yang P."/>
            <person name="Li Q."/>
            <person name="Li C."/>
            <person name="Zhang P."/>
            <person name="Huang Z."/>
            <person name="Berger S.L."/>
            <person name="Reinberg D."/>
            <person name="Wang J."/>
            <person name="Liebig J."/>
        </authorList>
    </citation>
    <scope>NUCLEOTIDE SEQUENCE [LARGE SCALE GENOMIC DNA]</scope>
    <source>
        <strain evidence="1 2">R22 G/1</strain>
    </source>
</reference>
<evidence type="ECO:0000313" key="2">
    <source>
        <dbReference type="Proteomes" id="UP000008237"/>
    </source>
</evidence>
<keyword evidence="2" id="KW-1185">Reference proteome</keyword>
<name>E2BPD7_HARSA</name>
<accession>E2BPD7</accession>